<dbReference type="AlphaFoldDB" id="A0A0H2RPL2"/>
<evidence type="ECO:0000259" key="2">
    <source>
        <dbReference type="PROSITE" id="PS50837"/>
    </source>
</evidence>
<gene>
    <name evidence="3" type="ORF">SCHPADRAFT_860990</name>
</gene>
<evidence type="ECO:0000313" key="3">
    <source>
        <dbReference type="EMBL" id="KLO06766.1"/>
    </source>
</evidence>
<protein>
    <recommendedName>
        <fullName evidence="2">NACHT domain-containing protein</fullName>
    </recommendedName>
</protein>
<evidence type="ECO:0000256" key="1">
    <source>
        <dbReference type="ARBA" id="ARBA00022737"/>
    </source>
</evidence>
<reference evidence="3 4" key="1">
    <citation type="submission" date="2015-04" db="EMBL/GenBank/DDBJ databases">
        <title>Complete genome sequence of Schizopora paradoxa KUC8140, a cosmopolitan wood degrader in East Asia.</title>
        <authorList>
            <consortium name="DOE Joint Genome Institute"/>
            <person name="Min B."/>
            <person name="Park H."/>
            <person name="Jang Y."/>
            <person name="Kim J.-J."/>
            <person name="Kim K.H."/>
            <person name="Pangilinan J."/>
            <person name="Lipzen A."/>
            <person name="Riley R."/>
            <person name="Grigoriev I.V."/>
            <person name="Spatafora J.W."/>
            <person name="Choi I.-G."/>
        </authorList>
    </citation>
    <scope>NUCLEOTIDE SEQUENCE [LARGE SCALE GENOMIC DNA]</scope>
    <source>
        <strain evidence="3 4">KUC8140</strain>
    </source>
</reference>
<keyword evidence="4" id="KW-1185">Reference proteome</keyword>
<feature type="non-terminal residue" evidence="3">
    <location>
        <position position="282"/>
    </location>
</feature>
<dbReference type="PANTHER" id="PTHR10039">
    <property type="entry name" value="AMELOGENIN"/>
    <property type="match status" value="1"/>
</dbReference>
<dbReference type="Pfam" id="PF24883">
    <property type="entry name" value="NPHP3_N"/>
    <property type="match status" value="1"/>
</dbReference>
<dbReference type="STRING" id="27342.A0A0H2RPL2"/>
<dbReference type="OrthoDB" id="3027122at2759"/>
<keyword evidence="1" id="KW-0677">Repeat</keyword>
<proteinExistence type="predicted"/>
<feature type="domain" description="NACHT" evidence="2">
    <location>
        <begin position="54"/>
        <end position="199"/>
    </location>
</feature>
<name>A0A0H2RPL2_9AGAM</name>
<dbReference type="Gene3D" id="3.40.50.300">
    <property type="entry name" value="P-loop containing nucleotide triphosphate hydrolases"/>
    <property type="match status" value="1"/>
</dbReference>
<sequence length="282" mass="31679">MSDVLERLPRAEAAGYDSLRTEQNRVVSCSEGTRMEVLQKIQEWASRDDESGEQIFWLSGLAGIGKSTIAMSVAKWASSNNILGASFFFARDVAELSDAASVFTTLAWQLAQHDSQYKRALYEKLRCDSDITSKTLATQFQGLVESPLSGLDRKRPIVVVLDALDECSSETDVKELLRIFLGMRTSKGVRLRILITSRPEPHIRFMFSTSMGTSLSKFVLHDIDDNLAREDIRTFFVAEFAKFPSRDLPRLPADWPPPEEFDKLLDGCGKFFAYAATAVRFI</sequence>
<dbReference type="SUPFAM" id="SSF52540">
    <property type="entry name" value="P-loop containing nucleoside triphosphate hydrolases"/>
    <property type="match status" value="1"/>
</dbReference>
<dbReference type="InterPro" id="IPR027417">
    <property type="entry name" value="P-loop_NTPase"/>
</dbReference>
<dbReference type="Proteomes" id="UP000053477">
    <property type="component" value="Unassembled WGS sequence"/>
</dbReference>
<dbReference type="InterPro" id="IPR056884">
    <property type="entry name" value="NPHP3-like_N"/>
</dbReference>
<dbReference type="PROSITE" id="PS50837">
    <property type="entry name" value="NACHT"/>
    <property type="match status" value="1"/>
</dbReference>
<dbReference type="InParanoid" id="A0A0H2RPL2"/>
<dbReference type="EMBL" id="KQ086182">
    <property type="protein sequence ID" value="KLO06766.1"/>
    <property type="molecule type" value="Genomic_DNA"/>
</dbReference>
<dbReference type="PANTHER" id="PTHR10039:SF14">
    <property type="entry name" value="NACHT DOMAIN-CONTAINING PROTEIN"/>
    <property type="match status" value="1"/>
</dbReference>
<accession>A0A0H2RPL2</accession>
<dbReference type="InterPro" id="IPR007111">
    <property type="entry name" value="NACHT_NTPase"/>
</dbReference>
<organism evidence="3 4">
    <name type="scientific">Schizopora paradoxa</name>
    <dbReference type="NCBI Taxonomy" id="27342"/>
    <lineage>
        <taxon>Eukaryota</taxon>
        <taxon>Fungi</taxon>
        <taxon>Dikarya</taxon>
        <taxon>Basidiomycota</taxon>
        <taxon>Agaricomycotina</taxon>
        <taxon>Agaricomycetes</taxon>
        <taxon>Hymenochaetales</taxon>
        <taxon>Schizoporaceae</taxon>
        <taxon>Schizopora</taxon>
    </lineage>
</organism>
<evidence type="ECO:0000313" key="4">
    <source>
        <dbReference type="Proteomes" id="UP000053477"/>
    </source>
</evidence>